<proteinExistence type="predicted"/>
<dbReference type="HOGENOM" id="CLU_011184_2_0_1"/>
<name>A0A0E0PJ26_ORYRU</name>
<keyword evidence="3" id="KW-1185">Reference proteome</keyword>
<dbReference type="EnsemblPlants" id="ORUFI05G08040.1">
    <property type="protein sequence ID" value="ORUFI05G08040.1"/>
    <property type="gene ID" value="ORUFI05G08040"/>
</dbReference>
<organism evidence="2 3">
    <name type="scientific">Oryza rufipogon</name>
    <name type="common">Brownbeard rice</name>
    <name type="synonym">Asian wild rice</name>
    <dbReference type="NCBI Taxonomy" id="4529"/>
    <lineage>
        <taxon>Eukaryota</taxon>
        <taxon>Viridiplantae</taxon>
        <taxon>Streptophyta</taxon>
        <taxon>Embryophyta</taxon>
        <taxon>Tracheophyta</taxon>
        <taxon>Spermatophyta</taxon>
        <taxon>Magnoliopsida</taxon>
        <taxon>Liliopsida</taxon>
        <taxon>Poales</taxon>
        <taxon>Poaceae</taxon>
        <taxon>BOP clade</taxon>
        <taxon>Oryzoideae</taxon>
        <taxon>Oryzeae</taxon>
        <taxon>Oryzinae</taxon>
        <taxon>Oryza</taxon>
    </lineage>
</organism>
<reference evidence="3" key="1">
    <citation type="submission" date="2013-06" db="EMBL/GenBank/DDBJ databases">
        <authorList>
            <person name="Zhao Q."/>
        </authorList>
    </citation>
    <scope>NUCLEOTIDE SEQUENCE</scope>
    <source>
        <strain evidence="3">cv. W1943</strain>
    </source>
</reference>
<protein>
    <recommendedName>
        <fullName evidence="1">PTBP1-like RNA recognition motif 2 domain-containing protein</fullName>
    </recommendedName>
</protein>
<sequence>MFGEMPSWLGDGSGVVLHVQVSQVLYPMTGEVLYQVYNTYGAVAVQHWQPFNGNSVDMMPTKCSTPLPSCAITKSDAESIPTTLEHVFPTTMNPSTPSAASEAAVPPVSIITTKEDKADMGKVEDKSENTLHDLCVEIKEMINQMLETCRNSKVEPIVGDDSAGVAVVPCTVTDSVSIALETSQEIDADVGNNDDLVREEDCVENTAVETKLYPVLSFSDQWVDHKEKASFNMQRKSGGVYASPAMATSFRANCKSSFVEQHLEPWPFFLCNHSLIKLKLPSKEDKLNMLPEQQGGCNPWEESLENLKLQGANTLSILHPKKVVFPCQELEIHIILIVSSVPKDAIEGLQLLSEQMLQEEQLKCEVNGIILFHGFFQLLSQALLFIESLLQNLVLGWYSCYSQQFSSAFWSFFWHLQQAINWLSLDDNEKPQFLILTIWPIHEKGGGCLSNCANEGHEVQIILVSGVSLQEVLKTVMLKVPWQPPTLAIHGGGNWTDIELCNGHSSITNHISSGVFSEMVLKSWPPEGEKPNNQLGEQQWLYNSREDVDRSAEFVQCWITFASVLVDNMELQGTDYSLFILGPLQVVAVDQELVIQIERIGKSASETERKGLQLFGELLLQGEQLKCGVVKLSWSYFSNYSVGNTLIVALLMQTCVQLVPSYNQSLSGSKKSLIQQVSRLNCVTIVFRSMLLLRIMSKKSYEGNEVRAQVNGLTGPWDPGMIWFDKFLMALSSRICGIDLGTSQILRRGECHISIVGNKWDGLDPDHWPRGSSISSINTSLPATKEGDEHMNWLMALLPPTVVSNPLLYVL</sequence>
<evidence type="ECO:0000313" key="3">
    <source>
        <dbReference type="Proteomes" id="UP000008022"/>
    </source>
</evidence>
<evidence type="ECO:0000259" key="1">
    <source>
        <dbReference type="Pfam" id="PF11835"/>
    </source>
</evidence>
<evidence type="ECO:0000313" key="2">
    <source>
        <dbReference type="EnsemblPlants" id="ORUFI05G08040.1"/>
    </source>
</evidence>
<dbReference type="Proteomes" id="UP000008022">
    <property type="component" value="Unassembled WGS sequence"/>
</dbReference>
<dbReference type="InterPro" id="IPR021790">
    <property type="entry name" value="PTBP1-like_RRM2"/>
</dbReference>
<dbReference type="Gramene" id="ORUFI05G08040.1">
    <property type="protein sequence ID" value="ORUFI05G08040.1"/>
    <property type="gene ID" value="ORUFI05G08040"/>
</dbReference>
<reference evidence="2" key="2">
    <citation type="submission" date="2015-06" db="UniProtKB">
        <authorList>
            <consortium name="EnsemblPlants"/>
        </authorList>
    </citation>
    <scope>IDENTIFICATION</scope>
</reference>
<dbReference type="AlphaFoldDB" id="A0A0E0PJ26"/>
<feature type="domain" description="PTBP1-like RNA recognition motif 2" evidence="1">
    <location>
        <begin position="5"/>
        <end position="46"/>
    </location>
</feature>
<dbReference type="STRING" id="4529.A0A0E0PJ26"/>
<dbReference type="OMA" id="QTCVQLV"/>
<accession>A0A0E0PJ26</accession>
<dbReference type="Pfam" id="PF11835">
    <property type="entry name" value="RRM_8"/>
    <property type="match status" value="1"/>
</dbReference>